<gene>
    <name evidence="1" type="ORF">M404DRAFT_35140</name>
</gene>
<dbReference type="Gene3D" id="3.30.40.10">
    <property type="entry name" value="Zinc/RING finger domain, C3HC4 (zinc finger)"/>
    <property type="match status" value="1"/>
</dbReference>
<accession>A0A0C3IBE1</accession>
<dbReference type="InterPro" id="IPR013083">
    <property type="entry name" value="Znf_RING/FYVE/PHD"/>
</dbReference>
<dbReference type="OrthoDB" id="3005038at2759"/>
<name>A0A0C3IBE1_PISTI</name>
<evidence type="ECO:0000313" key="1">
    <source>
        <dbReference type="EMBL" id="KIN94367.1"/>
    </source>
</evidence>
<dbReference type="EMBL" id="KN832101">
    <property type="protein sequence ID" value="KIN94367.1"/>
    <property type="molecule type" value="Genomic_DNA"/>
</dbReference>
<dbReference type="SUPFAM" id="SSF57903">
    <property type="entry name" value="FYVE/PHD zinc finger"/>
    <property type="match status" value="1"/>
</dbReference>
<reference evidence="1 2" key="1">
    <citation type="submission" date="2014-04" db="EMBL/GenBank/DDBJ databases">
        <authorList>
            <consortium name="DOE Joint Genome Institute"/>
            <person name="Kuo A."/>
            <person name="Kohler A."/>
            <person name="Costa M.D."/>
            <person name="Nagy L.G."/>
            <person name="Floudas D."/>
            <person name="Copeland A."/>
            <person name="Barry K.W."/>
            <person name="Cichocki N."/>
            <person name="Veneault-Fourrey C."/>
            <person name="LaButti K."/>
            <person name="Lindquist E.A."/>
            <person name="Lipzen A."/>
            <person name="Lundell T."/>
            <person name="Morin E."/>
            <person name="Murat C."/>
            <person name="Sun H."/>
            <person name="Tunlid A."/>
            <person name="Henrissat B."/>
            <person name="Grigoriev I.V."/>
            <person name="Hibbett D.S."/>
            <person name="Martin F."/>
            <person name="Nordberg H.P."/>
            <person name="Cantor M.N."/>
            <person name="Hua S.X."/>
        </authorList>
    </citation>
    <scope>NUCLEOTIDE SEQUENCE [LARGE SCALE GENOMIC DNA]</scope>
    <source>
        <strain evidence="1 2">Marx 270</strain>
    </source>
</reference>
<proteinExistence type="predicted"/>
<reference evidence="2" key="2">
    <citation type="submission" date="2015-01" db="EMBL/GenBank/DDBJ databases">
        <title>Evolutionary Origins and Diversification of the Mycorrhizal Mutualists.</title>
        <authorList>
            <consortium name="DOE Joint Genome Institute"/>
            <consortium name="Mycorrhizal Genomics Consortium"/>
            <person name="Kohler A."/>
            <person name="Kuo A."/>
            <person name="Nagy L.G."/>
            <person name="Floudas D."/>
            <person name="Copeland A."/>
            <person name="Barry K.W."/>
            <person name="Cichocki N."/>
            <person name="Veneault-Fourrey C."/>
            <person name="LaButti K."/>
            <person name="Lindquist E.A."/>
            <person name="Lipzen A."/>
            <person name="Lundell T."/>
            <person name="Morin E."/>
            <person name="Murat C."/>
            <person name="Riley R."/>
            <person name="Ohm R."/>
            <person name="Sun H."/>
            <person name="Tunlid A."/>
            <person name="Henrissat B."/>
            <person name="Grigoriev I.V."/>
            <person name="Hibbett D.S."/>
            <person name="Martin F."/>
        </authorList>
    </citation>
    <scope>NUCLEOTIDE SEQUENCE [LARGE SCALE GENOMIC DNA]</scope>
    <source>
        <strain evidence="2">Marx 270</strain>
    </source>
</reference>
<evidence type="ECO:0000313" key="2">
    <source>
        <dbReference type="Proteomes" id="UP000054217"/>
    </source>
</evidence>
<dbReference type="InParanoid" id="A0A0C3IBE1"/>
<sequence>MSTHGKQVIQGPFHACSVCEKPYNPDKAEQRYCRTCKNWFHCSCLQKLAKGSTRPLDITKEVLNGTGLSLQDIQAETGG</sequence>
<dbReference type="Proteomes" id="UP000054217">
    <property type="component" value="Unassembled WGS sequence"/>
</dbReference>
<dbReference type="AlphaFoldDB" id="A0A0C3IBE1"/>
<dbReference type="HOGENOM" id="CLU_2606959_0_0_1"/>
<dbReference type="InterPro" id="IPR011011">
    <property type="entry name" value="Znf_FYVE_PHD"/>
</dbReference>
<organism evidence="1 2">
    <name type="scientific">Pisolithus tinctorius Marx 270</name>
    <dbReference type="NCBI Taxonomy" id="870435"/>
    <lineage>
        <taxon>Eukaryota</taxon>
        <taxon>Fungi</taxon>
        <taxon>Dikarya</taxon>
        <taxon>Basidiomycota</taxon>
        <taxon>Agaricomycotina</taxon>
        <taxon>Agaricomycetes</taxon>
        <taxon>Agaricomycetidae</taxon>
        <taxon>Boletales</taxon>
        <taxon>Sclerodermatineae</taxon>
        <taxon>Pisolithaceae</taxon>
        <taxon>Pisolithus</taxon>
    </lineage>
</organism>
<keyword evidence="2" id="KW-1185">Reference proteome</keyword>
<protein>
    <submittedName>
        <fullName evidence="1">Uncharacterized protein</fullName>
    </submittedName>
</protein>